<reference evidence="1" key="1">
    <citation type="submission" date="2014-05" db="EMBL/GenBank/DDBJ databases">
        <title>The transcriptome of the halophilic microalga Tetraselmis sp. GSL018 isolated from the Great Salt Lake, Utah.</title>
        <authorList>
            <person name="Jinkerson R.E."/>
            <person name="D'Adamo S."/>
            <person name="Posewitz M.C."/>
        </authorList>
    </citation>
    <scope>NUCLEOTIDE SEQUENCE</scope>
    <source>
        <strain evidence="1">GSL018</strain>
    </source>
</reference>
<dbReference type="InterPro" id="IPR015943">
    <property type="entry name" value="WD40/YVTN_repeat-like_dom_sf"/>
</dbReference>
<dbReference type="AlphaFoldDB" id="A0A061R012"/>
<sequence length="48" mass="5116">MAPLNTAAEDGYRSLACFSPDGAELAVVAADGRIRTFDVASCRLKAKW</sequence>
<evidence type="ECO:0000313" key="1">
    <source>
        <dbReference type="EMBL" id="JAC64049.1"/>
    </source>
</evidence>
<protein>
    <recommendedName>
        <fullName evidence="2">Anaphase-promoting complex subunit 4 WD40 domain-containing protein</fullName>
    </recommendedName>
</protein>
<evidence type="ECO:0008006" key="2">
    <source>
        <dbReference type="Google" id="ProtNLM"/>
    </source>
</evidence>
<dbReference type="InterPro" id="IPR011047">
    <property type="entry name" value="Quinoprotein_ADH-like_sf"/>
</dbReference>
<dbReference type="EMBL" id="GBEZ01022805">
    <property type="protein sequence ID" value="JAC64049.1"/>
    <property type="molecule type" value="Transcribed_RNA"/>
</dbReference>
<gene>
    <name evidence="1" type="ORF">TSPGSL018_19153</name>
</gene>
<dbReference type="Gene3D" id="2.130.10.10">
    <property type="entry name" value="YVTN repeat-like/Quinoprotein amine dehydrogenase"/>
    <property type="match status" value="1"/>
</dbReference>
<organism evidence="1">
    <name type="scientific">Tetraselmis sp. GSL018</name>
    <dbReference type="NCBI Taxonomy" id="582737"/>
    <lineage>
        <taxon>Eukaryota</taxon>
        <taxon>Viridiplantae</taxon>
        <taxon>Chlorophyta</taxon>
        <taxon>core chlorophytes</taxon>
        <taxon>Chlorodendrophyceae</taxon>
        <taxon>Chlorodendrales</taxon>
        <taxon>Chlorodendraceae</taxon>
        <taxon>Tetraselmis</taxon>
    </lineage>
</organism>
<dbReference type="SUPFAM" id="SSF50998">
    <property type="entry name" value="Quinoprotein alcohol dehydrogenase-like"/>
    <property type="match status" value="1"/>
</dbReference>
<name>A0A061R012_9CHLO</name>
<proteinExistence type="predicted"/>
<accession>A0A061R012</accession>